<dbReference type="SUPFAM" id="SSF52540">
    <property type="entry name" value="P-loop containing nucleoside triphosphate hydrolases"/>
    <property type="match status" value="1"/>
</dbReference>
<evidence type="ECO:0000256" key="3">
    <source>
        <dbReference type="ARBA" id="ARBA00022490"/>
    </source>
</evidence>
<dbReference type="PANTHER" id="PTHR43556:SF2">
    <property type="entry name" value="PEPTIDE CHAIN RELEASE FACTOR RF3"/>
    <property type="match status" value="1"/>
</dbReference>
<dbReference type="InterPro" id="IPR027417">
    <property type="entry name" value="P-loop_NTPase"/>
</dbReference>
<evidence type="ECO:0000256" key="4">
    <source>
        <dbReference type="ARBA" id="ARBA00022741"/>
    </source>
</evidence>
<evidence type="ECO:0000256" key="1">
    <source>
        <dbReference type="ARBA" id="ARBA00004496"/>
    </source>
</evidence>
<dbReference type="Proteomes" id="UP000635853">
    <property type="component" value="Unassembled WGS sequence"/>
</dbReference>
<keyword evidence="6 7" id="KW-0342">GTP-binding</keyword>
<dbReference type="NCBIfam" id="NF001964">
    <property type="entry name" value="PRK00741.1"/>
    <property type="match status" value="1"/>
</dbReference>
<dbReference type="InterPro" id="IPR032090">
    <property type="entry name" value="RF3_C"/>
</dbReference>
<keyword evidence="3 7" id="KW-0963">Cytoplasm</keyword>
<sequence length="535" mass="59832">MLDAPSNRPALPPEIARRRTFAIISHPDAGKTTLTEKFLLYGGAIQMAGQVRAKGEARRTRSDFMKMEQDRGISVSASAMSFDYREFRFNLVDTPGHSDFSEDTYRTLTAVDAAVMVIDGAKGVESQTRKLFEVCRLRDLPILTFCNKMDRESRDTFEIIDEIQEMLAIHVTPASWPIGVGREFLGCYDMLRNRLELMDRADRNKVAESIKIEGLDDPKLAEHVPQDLREKLIEEVEMAKELLPPLDPQAVLEGHMTPIWFGSAINSFGVKELMDGIATYGPEPQIQAAEPRQISPEEPVVSGFVFKVQANMDPKHRDRVAFVRLASGHFQRGMKLTHVRSKKPITVSSPVLFLAADRELAEEAWAGDIIGIPNHGQLRIGDTLTEGEALKVTGIPSFAPELLKNCRAGDPMKAKHLDKALMQFAEEGAAKVFKPMVGSGFIVGVVGALQFEVLASRIEQEYGLPVRFEPSQFTSARWVHGEKTAVESFVQKNKQHMATDNDGDVVYMTRLQWDIDRVVRDHPELTLSATKEMQV</sequence>
<dbReference type="Pfam" id="PF00009">
    <property type="entry name" value="GTP_EFTU"/>
    <property type="match status" value="1"/>
</dbReference>
<comment type="similarity">
    <text evidence="2 7">Belongs to the TRAFAC class translation factor GTPase superfamily. Classic translation factor GTPase family. PrfC subfamily.</text>
</comment>
<dbReference type="HAMAP" id="MF_00072">
    <property type="entry name" value="Rel_fac_3"/>
    <property type="match status" value="1"/>
</dbReference>
<dbReference type="RefSeq" id="WP_075786487.1">
    <property type="nucleotide sequence ID" value="NZ_JAESIL010000092.1"/>
</dbReference>
<dbReference type="PANTHER" id="PTHR43556">
    <property type="entry name" value="PEPTIDE CHAIN RELEASE FACTOR RF3"/>
    <property type="match status" value="1"/>
</dbReference>
<dbReference type="InterPro" id="IPR004548">
    <property type="entry name" value="PrfC"/>
</dbReference>
<keyword evidence="11" id="KW-1185">Reference proteome</keyword>
<dbReference type="Gene3D" id="3.30.70.3280">
    <property type="entry name" value="Peptide chain release factor 3, domain III"/>
    <property type="match status" value="1"/>
</dbReference>
<dbReference type="Pfam" id="PF22042">
    <property type="entry name" value="EF-G_D2"/>
    <property type="match status" value="1"/>
</dbReference>
<name>A0ABS1RLW6_9RHOB</name>
<dbReference type="NCBIfam" id="TIGR00231">
    <property type="entry name" value="small_GTP"/>
    <property type="match status" value="1"/>
</dbReference>
<dbReference type="SUPFAM" id="SSF50447">
    <property type="entry name" value="Translation proteins"/>
    <property type="match status" value="1"/>
</dbReference>
<dbReference type="Pfam" id="PF16658">
    <property type="entry name" value="RF3_C"/>
    <property type="match status" value="1"/>
</dbReference>
<reference evidence="11" key="1">
    <citation type="submission" date="2021-01" db="EMBL/GenBank/DDBJ databases">
        <title>Draft genomes of Rhodovulum sulfidophilum.</title>
        <authorList>
            <person name="Guzman M.S."/>
        </authorList>
    </citation>
    <scope>NUCLEOTIDE SEQUENCE [LARGE SCALE GENOMIC DNA]</scope>
    <source>
        <strain evidence="11">AB19</strain>
    </source>
</reference>
<evidence type="ECO:0000256" key="5">
    <source>
        <dbReference type="ARBA" id="ARBA00022917"/>
    </source>
</evidence>
<organism evidence="10 11">
    <name type="scientific">Rhodovulum visakhapatnamense</name>
    <dbReference type="NCBI Taxonomy" id="364297"/>
    <lineage>
        <taxon>Bacteria</taxon>
        <taxon>Pseudomonadati</taxon>
        <taxon>Pseudomonadota</taxon>
        <taxon>Alphaproteobacteria</taxon>
        <taxon>Rhodobacterales</taxon>
        <taxon>Paracoccaceae</taxon>
        <taxon>Rhodovulum</taxon>
    </lineage>
</organism>
<dbReference type="InterPro" id="IPR041732">
    <property type="entry name" value="RF3_GTP-bd"/>
</dbReference>
<keyword evidence="5 7" id="KW-0648">Protein biosynthesis</keyword>
<evidence type="ECO:0000313" key="11">
    <source>
        <dbReference type="Proteomes" id="UP000635853"/>
    </source>
</evidence>
<dbReference type="InterPro" id="IPR035647">
    <property type="entry name" value="EFG_III/V"/>
</dbReference>
<evidence type="ECO:0000259" key="9">
    <source>
        <dbReference type="PROSITE" id="PS51722"/>
    </source>
</evidence>
<dbReference type="InterPro" id="IPR031157">
    <property type="entry name" value="G_TR_CS"/>
</dbReference>
<comment type="caution">
    <text evidence="10">The sequence shown here is derived from an EMBL/GenBank/DDBJ whole genome shotgun (WGS) entry which is preliminary data.</text>
</comment>
<dbReference type="PRINTS" id="PR00315">
    <property type="entry name" value="ELONGATNFCT"/>
</dbReference>
<dbReference type="SUPFAM" id="SSF54980">
    <property type="entry name" value="EF-G C-terminal domain-like"/>
    <property type="match status" value="1"/>
</dbReference>
<dbReference type="CDD" id="cd04169">
    <property type="entry name" value="RF3"/>
    <property type="match status" value="1"/>
</dbReference>
<feature type="binding site" evidence="7">
    <location>
        <begin position="25"/>
        <end position="32"/>
    </location>
    <ligand>
        <name>GTP</name>
        <dbReference type="ChEBI" id="CHEBI:37565"/>
    </ligand>
</feature>
<keyword evidence="4 7" id="KW-0547">Nucleotide-binding</keyword>
<feature type="binding site" evidence="7">
    <location>
        <begin position="93"/>
        <end position="97"/>
    </location>
    <ligand>
        <name>GTP</name>
        <dbReference type="ChEBI" id="CHEBI:37565"/>
    </ligand>
</feature>
<evidence type="ECO:0000256" key="8">
    <source>
        <dbReference type="NCBIfam" id="TIGR00503"/>
    </source>
</evidence>
<dbReference type="PROSITE" id="PS51722">
    <property type="entry name" value="G_TR_2"/>
    <property type="match status" value="1"/>
</dbReference>
<dbReference type="CDD" id="cd16259">
    <property type="entry name" value="RF3_III"/>
    <property type="match status" value="1"/>
</dbReference>
<evidence type="ECO:0000256" key="6">
    <source>
        <dbReference type="ARBA" id="ARBA00023134"/>
    </source>
</evidence>
<proteinExistence type="inferred from homology"/>
<dbReference type="InterPro" id="IPR038467">
    <property type="entry name" value="RF3_dom_3_sf"/>
</dbReference>
<evidence type="ECO:0000313" key="10">
    <source>
        <dbReference type="EMBL" id="MBL3579882.1"/>
    </source>
</evidence>
<dbReference type="PROSITE" id="PS00301">
    <property type="entry name" value="G_TR_1"/>
    <property type="match status" value="1"/>
</dbReference>
<dbReference type="Gene3D" id="3.40.50.300">
    <property type="entry name" value="P-loop containing nucleotide triphosphate hydrolases"/>
    <property type="match status" value="1"/>
</dbReference>
<comment type="subcellular location">
    <subcellularLocation>
        <location evidence="1 7">Cytoplasm</location>
    </subcellularLocation>
</comment>
<dbReference type="Gene3D" id="2.40.30.10">
    <property type="entry name" value="Translation factors"/>
    <property type="match status" value="1"/>
</dbReference>
<dbReference type="InterPro" id="IPR053905">
    <property type="entry name" value="EF-G-like_DII"/>
</dbReference>
<evidence type="ECO:0000256" key="7">
    <source>
        <dbReference type="HAMAP-Rule" id="MF_00072"/>
    </source>
</evidence>
<feature type="domain" description="Tr-type G" evidence="9">
    <location>
        <begin position="16"/>
        <end position="285"/>
    </location>
</feature>
<gene>
    <name evidence="7" type="primary">prfC</name>
    <name evidence="10" type="ORF">JMJ92_17245</name>
</gene>
<protein>
    <recommendedName>
        <fullName evidence="7 8">Peptide chain release factor 3</fullName>
        <shortName evidence="7">RF-3</shortName>
    </recommendedName>
</protein>
<dbReference type="InterPro" id="IPR005225">
    <property type="entry name" value="Small_GTP-bd"/>
</dbReference>
<comment type="function">
    <text evidence="7">Increases the formation of ribosomal termination complexes and stimulates activities of RF-1 and RF-2. It binds guanine nucleotides and has strong preference for UGA stop codons. It may interact directly with the ribosome. The stimulation of RF-1 and RF-2 is significantly reduced by GTP and GDP, but not by GMP.</text>
</comment>
<dbReference type="InterPro" id="IPR009000">
    <property type="entry name" value="Transl_B-barrel_sf"/>
</dbReference>
<dbReference type="NCBIfam" id="TIGR00503">
    <property type="entry name" value="prfC"/>
    <property type="match status" value="1"/>
</dbReference>
<dbReference type="InterPro" id="IPR000795">
    <property type="entry name" value="T_Tr_GTP-bd_dom"/>
</dbReference>
<dbReference type="EMBL" id="JAESIL010000092">
    <property type="protein sequence ID" value="MBL3579882.1"/>
    <property type="molecule type" value="Genomic_DNA"/>
</dbReference>
<accession>A0ABS1RLW6</accession>
<feature type="binding site" evidence="7">
    <location>
        <begin position="147"/>
        <end position="150"/>
    </location>
    <ligand>
        <name>GTP</name>
        <dbReference type="ChEBI" id="CHEBI:37565"/>
    </ligand>
</feature>
<evidence type="ECO:0000256" key="2">
    <source>
        <dbReference type="ARBA" id="ARBA00009978"/>
    </source>
</evidence>